<proteinExistence type="predicted"/>
<sequence length="781" mass="88988">MDEMDNDALLQLLEPSPNLIAAEVDLLENRIWIPDPELAYRMCNVVEDKDGKVTVGFRDEQGFYEKRTVLKKNTQATSLSHFCSDMCNLTELNEASVLHTIRQRYDEKLIHTYSGLFCVVINPWTNIPTLYSPQMIKYYSEQSKIQQIMPPHIYSVAQNAYDGILQGGNNQSVLITGESGAGKTENTKKIIEYLICASDPNYLENRKKARSIDSAVINSGIALEAFSNAKTIHNNNSSRLGKFIKIDFNPHGRLISAKIECYLLEKSRVVSQNKGDRNFHIFYQLLSNAFPDSLRTSLLLKKSASSYKILNQGGDIFDKNLLEKSRVVSQNKGDRNFHIFYQLLSNAFPDSLRTSLLLKKSASSYKILNQGGDIFDKSIDDISCGHETDRALDQLGFSSTEKQWIFQIIAICILIGEIKFGERSGMDYSFVESMTEVEQVTKLLDVKSSKLVDALTQPTIKVGENLIRKNQNLKKTLYSAAGLQKVLYERLFNWIVEKCNDAIDQTQSQEESANFIGVLDMAGFEIMTRNSFEQFCINYTNEKLQQFFNHFMFVKEQAEYMNECIEWNQVDYGDDLQQTIDMVEKPMGLLSYLQEECIVPNGSDNSLLEKMVRNLADTGVFQKAKQSTKNTTISHFSVQHYAGQVNYNIDGWVEKNRDLVDQCLLEVLSSSSHSLICKLFPRISKIEEMTRSRRGSLTTATEQLSNLLQTLNSTSAHFIRCIVPNYERQPFKITGTLVLHQLKCNGVLEGIRICRRGYPNRMPFTEFIHRYKLLAAIKVKG</sequence>
<protein>
    <submittedName>
        <fullName evidence="2">Myosin motor domain-containing protein</fullName>
    </submittedName>
</protein>
<dbReference type="Proteomes" id="UP000887580">
    <property type="component" value="Unplaced"/>
</dbReference>
<dbReference type="WBParaSite" id="PS1159_v2.g10907.t2">
    <property type="protein sequence ID" value="PS1159_v2.g10907.t2"/>
    <property type="gene ID" value="PS1159_v2.g10907"/>
</dbReference>
<accession>A0AC35EUX5</accession>
<evidence type="ECO:0000313" key="2">
    <source>
        <dbReference type="WBParaSite" id="PS1159_v2.g10907.t2"/>
    </source>
</evidence>
<reference evidence="2" key="1">
    <citation type="submission" date="2022-11" db="UniProtKB">
        <authorList>
            <consortium name="WormBaseParasite"/>
        </authorList>
    </citation>
    <scope>IDENTIFICATION</scope>
</reference>
<name>A0AC35EUX5_9BILA</name>
<organism evidence="1 2">
    <name type="scientific">Panagrolaimus sp. PS1159</name>
    <dbReference type="NCBI Taxonomy" id="55785"/>
    <lineage>
        <taxon>Eukaryota</taxon>
        <taxon>Metazoa</taxon>
        <taxon>Ecdysozoa</taxon>
        <taxon>Nematoda</taxon>
        <taxon>Chromadorea</taxon>
        <taxon>Rhabditida</taxon>
        <taxon>Tylenchina</taxon>
        <taxon>Panagrolaimomorpha</taxon>
        <taxon>Panagrolaimoidea</taxon>
        <taxon>Panagrolaimidae</taxon>
        <taxon>Panagrolaimus</taxon>
    </lineage>
</organism>
<evidence type="ECO:0000313" key="1">
    <source>
        <dbReference type="Proteomes" id="UP000887580"/>
    </source>
</evidence>